<comment type="caution">
    <text evidence="1">The sequence shown here is derived from an EMBL/GenBank/DDBJ whole genome shotgun (WGS) entry which is preliminary data.</text>
</comment>
<dbReference type="Proteomes" id="UP001149079">
    <property type="component" value="Unassembled WGS sequence"/>
</dbReference>
<dbReference type="GeneID" id="81401544"/>
<accession>A0A9W9HAA9</accession>
<reference evidence="1" key="1">
    <citation type="submission" date="2022-11" db="EMBL/GenBank/DDBJ databases">
        <authorList>
            <person name="Petersen C."/>
        </authorList>
    </citation>
    <scope>NUCLEOTIDE SEQUENCE</scope>
    <source>
        <strain evidence="1">IBT 22155</strain>
    </source>
</reference>
<proteinExistence type="predicted"/>
<protein>
    <submittedName>
        <fullName evidence="1">Uncharacterized protein</fullName>
    </submittedName>
</protein>
<evidence type="ECO:0000313" key="1">
    <source>
        <dbReference type="EMBL" id="KAJ5142843.1"/>
    </source>
</evidence>
<name>A0A9W9HAA9_9EURO</name>
<dbReference type="RefSeq" id="XP_056524487.1">
    <property type="nucleotide sequence ID" value="XM_056662374.1"/>
</dbReference>
<evidence type="ECO:0000313" key="2">
    <source>
        <dbReference type="Proteomes" id="UP001149079"/>
    </source>
</evidence>
<sequence length="73" mass="7711">MAIFSAAGITSPALAPDYILRGLPPNSACPESRRLGPRDLSHFFPAEVYGHGQELLPSLACVLLGAAGINRHK</sequence>
<dbReference type="AlphaFoldDB" id="A0A9W9HAA9"/>
<reference evidence="1" key="2">
    <citation type="journal article" date="2023" name="IMA Fungus">
        <title>Comparative genomic study of the Penicillium genus elucidates a diverse pangenome and 15 lateral gene transfer events.</title>
        <authorList>
            <person name="Petersen C."/>
            <person name="Sorensen T."/>
            <person name="Nielsen M.R."/>
            <person name="Sondergaard T.E."/>
            <person name="Sorensen J.L."/>
            <person name="Fitzpatrick D.A."/>
            <person name="Frisvad J.C."/>
            <person name="Nielsen K.L."/>
        </authorList>
    </citation>
    <scope>NUCLEOTIDE SEQUENCE</scope>
    <source>
        <strain evidence="1">IBT 22155</strain>
    </source>
</reference>
<organism evidence="1 2">
    <name type="scientific">Penicillium bovifimosum</name>
    <dbReference type="NCBI Taxonomy" id="126998"/>
    <lineage>
        <taxon>Eukaryota</taxon>
        <taxon>Fungi</taxon>
        <taxon>Dikarya</taxon>
        <taxon>Ascomycota</taxon>
        <taxon>Pezizomycotina</taxon>
        <taxon>Eurotiomycetes</taxon>
        <taxon>Eurotiomycetidae</taxon>
        <taxon>Eurotiales</taxon>
        <taxon>Aspergillaceae</taxon>
        <taxon>Penicillium</taxon>
    </lineage>
</organism>
<gene>
    <name evidence="1" type="ORF">N7515_001630</name>
</gene>
<dbReference type="EMBL" id="JAPQKL010000002">
    <property type="protein sequence ID" value="KAJ5142843.1"/>
    <property type="molecule type" value="Genomic_DNA"/>
</dbReference>
<keyword evidence="2" id="KW-1185">Reference proteome</keyword>